<dbReference type="RefSeq" id="WP_108885973.1">
    <property type="nucleotide sequence ID" value="NZ_OMOJ01000003.1"/>
</dbReference>
<gene>
    <name evidence="1" type="ORF">PRI8871_01897</name>
</gene>
<evidence type="ECO:0000313" key="2">
    <source>
        <dbReference type="Proteomes" id="UP000244904"/>
    </source>
</evidence>
<dbReference type="OrthoDB" id="7742333at2"/>
<keyword evidence="2" id="KW-1185">Reference proteome</keyword>
<protein>
    <submittedName>
        <fullName evidence="1">Uncharacterized protein</fullName>
    </submittedName>
</protein>
<accession>A0A2R8AVP4</accession>
<evidence type="ECO:0000313" key="1">
    <source>
        <dbReference type="EMBL" id="SPF80095.1"/>
    </source>
</evidence>
<name>A0A2R8AVP4_9RHOB</name>
<dbReference type="EMBL" id="OMOJ01000003">
    <property type="protein sequence ID" value="SPF80095.1"/>
    <property type="molecule type" value="Genomic_DNA"/>
</dbReference>
<proteinExistence type="predicted"/>
<reference evidence="2" key="1">
    <citation type="submission" date="2018-03" db="EMBL/GenBank/DDBJ databases">
        <authorList>
            <person name="Rodrigo-Torres L."/>
            <person name="Arahal R. D."/>
            <person name="Lucena T."/>
        </authorList>
    </citation>
    <scope>NUCLEOTIDE SEQUENCE [LARGE SCALE GENOMIC DNA]</scope>
    <source>
        <strain evidence="2">CECT 8871</strain>
    </source>
</reference>
<dbReference type="Proteomes" id="UP000244904">
    <property type="component" value="Unassembled WGS sequence"/>
</dbReference>
<dbReference type="AlphaFoldDB" id="A0A2R8AVP4"/>
<organism evidence="1 2">
    <name type="scientific">Pseudoprimorskyibacter insulae</name>
    <dbReference type="NCBI Taxonomy" id="1695997"/>
    <lineage>
        <taxon>Bacteria</taxon>
        <taxon>Pseudomonadati</taxon>
        <taxon>Pseudomonadota</taxon>
        <taxon>Alphaproteobacteria</taxon>
        <taxon>Rhodobacterales</taxon>
        <taxon>Paracoccaceae</taxon>
        <taxon>Pseudoprimorskyibacter</taxon>
    </lineage>
</organism>
<sequence>MIRMTDAHVTDAQATLLQERERCQAEAPFACLKLGGASFEIAYEKVDDPDETPPTLAFSISGRSGWIRLNRSVADGWTRIGADILMRDGRVLDRFLNTHAVRISGDYNLNEEVRFDTLGTYWSARIVSDTGTEIRVDGEPWMLIEQSNPPASPKDRVIRALAASHPEIREYFAQHIDHWACRIATGVTVLPMM</sequence>